<accession>A0A0L0DW29</accession>
<sequence length="804" mass="85388">MSSLEQLIARKNELKAKVKELKTSGAADTDIAPVYSEYKAVSASVHDLETAAAKARSAAAAKASATASVTVSSGESPVESGNQSASAVAEPSGGPGSAVASIDAEAAVGVLEAEKAAKKEAIKQAKARGDADAVIEPLFERYQAVRAWLGSRAGPPPLTDDQRAELCGQPAVVISVEAADDPDSQAAVPALSSAGLGSAVVAQHALAPGGPGADFVPTRDMLEAAKHDVKGQIKGAKLMGQGPEFIQPLYDKYQALREVLAGYSPAAARAYAAKYMPAGQLSRRPSIIPSAHVFDQVDSAPTTPRSEASDAGEPSSPAAAAASAPEPEPEPQPEPEPEPEPEPRLQAQPLPTTDSAPSVEPPVVIHTRQASAGVPDPADAEAGQSFSQMMSGDPRINLAKQAVVTQSFDAAGQPLGEAVDLGVAGMEDDEVFELSDEGSDIDEDAVTKQGLLEFEESGLISKKFKSRFCTVSLANIVVHKGNSADAPVLATIPLCGAFLRFKSSKNNTQFSVIYGKNLCHTFNFAAKTKAERTEWVDRILTHIFDWQFQMREMTMAAPAPGFTGAIVYRGWVQLHLKADNLDANVGIADSGMKGAYEWVWKFAVLSDFCLSFYDDMPRNVDDLDIGEVLRLPIISTVFHPVRDSKLLAAFRRKFCFFVDAGLPSSYHIATSTLGELKKWVAKVSLAARCALFSAASPITYAGSLDGSPATLYFKLDGAVRNIEVGNARVGMLDSLDEPMWEASVGALKEFRLEKDDDDTYLHLTIGKLDKPFRFLLIERGAFNVLKNVISEVVATRKAAEASAQ</sequence>
<evidence type="ECO:0000256" key="1">
    <source>
        <dbReference type="SAM" id="MobiDB-lite"/>
    </source>
</evidence>
<dbReference type="Proteomes" id="UP000054408">
    <property type="component" value="Unassembled WGS sequence"/>
</dbReference>
<dbReference type="InterPro" id="IPR001849">
    <property type="entry name" value="PH_domain"/>
</dbReference>
<dbReference type="SMART" id="SM00233">
    <property type="entry name" value="PH"/>
    <property type="match status" value="2"/>
</dbReference>
<dbReference type="GeneID" id="25561939"/>
<dbReference type="Gene3D" id="2.30.29.30">
    <property type="entry name" value="Pleckstrin-homology domain (PH domain)/Phosphotyrosine-binding domain (PTB)"/>
    <property type="match status" value="1"/>
</dbReference>
<feature type="compositionally biased region" description="Low complexity" evidence="1">
    <location>
        <begin position="309"/>
        <end position="325"/>
    </location>
</feature>
<dbReference type="RefSeq" id="XP_013760800.1">
    <property type="nucleotide sequence ID" value="XM_013905346.1"/>
</dbReference>
<dbReference type="PROSITE" id="PS50003">
    <property type="entry name" value="PH_DOMAIN"/>
    <property type="match status" value="1"/>
</dbReference>
<reference evidence="3 4" key="1">
    <citation type="submission" date="2010-05" db="EMBL/GenBank/DDBJ databases">
        <title>The Genome Sequence of Thecamonas trahens ATCC 50062.</title>
        <authorList>
            <consortium name="The Broad Institute Genome Sequencing Platform"/>
            <person name="Russ C."/>
            <person name="Cuomo C."/>
            <person name="Shea T."/>
            <person name="Young S.K."/>
            <person name="Zeng Q."/>
            <person name="Koehrsen M."/>
            <person name="Haas B."/>
            <person name="Borodovsky M."/>
            <person name="Guigo R."/>
            <person name="Alvarado L."/>
            <person name="Berlin A."/>
            <person name="Bochicchio J."/>
            <person name="Borenstein D."/>
            <person name="Chapman S."/>
            <person name="Chen Z."/>
            <person name="Freedman E."/>
            <person name="Gellesch M."/>
            <person name="Goldberg J."/>
            <person name="Griggs A."/>
            <person name="Gujja S."/>
            <person name="Heilman E."/>
            <person name="Heiman D."/>
            <person name="Hepburn T."/>
            <person name="Howarth C."/>
            <person name="Jen D."/>
            <person name="Larson L."/>
            <person name="Mehta T."/>
            <person name="Park D."/>
            <person name="Pearson M."/>
            <person name="Roberts A."/>
            <person name="Saif S."/>
            <person name="Shenoy N."/>
            <person name="Sisk P."/>
            <person name="Stolte C."/>
            <person name="Sykes S."/>
            <person name="Thomson T."/>
            <person name="Walk T."/>
            <person name="White J."/>
            <person name="Yandava C."/>
            <person name="Burger G."/>
            <person name="Gray M.W."/>
            <person name="Holland P.W.H."/>
            <person name="King N."/>
            <person name="Lang F.B.F."/>
            <person name="Roger A.J."/>
            <person name="Ruiz-Trillo I."/>
            <person name="Lander E."/>
            <person name="Nusbaum C."/>
        </authorList>
    </citation>
    <scope>NUCLEOTIDE SEQUENCE [LARGE SCALE GENOMIC DNA]</scope>
    <source>
        <strain evidence="3 4">ATCC 50062</strain>
    </source>
</reference>
<organism evidence="3 4">
    <name type="scientific">Thecamonas trahens ATCC 50062</name>
    <dbReference type="NCBI Taxonomy" id="461836"/>
    <lineage>
        <taxon>Eukaryota</taxon>
        <taxon>Apusozoa</taxon>
        <taxon>Apusomonadida</taxon>
        <taxon>Apusomonadidae</taxon>
        <taxon>Thecamonas</taxon>
    </lineage>
</organism>
<keyword evidence="4" id="KW-1185">Reference proteome</keyword>
<dbReference type="CDD" id="cd00821">
    <property type="entry name" value="PH"/>
    <property type="match status" value="2"/>
</dbReference>
<evidence type="ECO:0000259" key="2">
    <source>
        <dbReference type="PROSITE" id="PS50003"/>
    </source>
</evidence>
<name>A0A0L0DW29_THETB</name>
<feature type="domain" description="PH" evidence="2">
    <location>
        <begin position="445"/>
        <end position="544"/>
    </location>
</feature>
<proteinExistence type="predicted"/>
<feature type="compositionally biased region" description="Acidic residues" evidence="1">
    <location>
        <begin position="327"/>
        <end position="340"/>
    </location>
</feature>
<dbReference type="AlphaFoldDB" id="A0A0L0DW29"/>
<dbReference type="InterPro" id="IPR011993">
    <property type="entry name" value="PH-like_dom_sf"/>
</dbReference>
<dbReference type="EMBL" id="GL349441">
    <property type="protein sequence ID" value="KNC56281.1"/>
    <property type="molecule type" value="Genomic_DNA"/>
</dbReference>
<gene>
    <name evidence="3" type="ORF">AMSG_02250</name>
</gene>
<protein>
    <recommendedName>
        <fullName evidence="2">PH domain-containing protein</fullName>
    </recommendedName>
</protein>
<dbReference type="SUPFAM" id="SSF50729">
    <property type="entry name" value="PH domain-like"/>
    <property type="match status" value="2"/>
</dbReference>
<evidence type="ECO:0000313" key="4">
    <source>
        <dbReference type="Proteomes" id="UP000054408"/>
    </source>
</evidence>
<feature type="region of interest" description="Disordered" evidence="1">
    <location>
        <begin position="65"/>
        <end position="98"/>
    </location>
</feature>
<evidence type="ECO:0000313" key="3">
    <source>
        <dbReference type="EMBL" id="KNC56281.1"/>
    </source>
</evidence>
<feature type="region of interest" description="Disordered" evidence="1">
    <location>
        <begin position="297"/>
        <end position="360"/>
    </location>
</feature>